<name>A0ABR8MN42_9BACL</name>
<dbReference type="PANTHER" id="PTHR33886:SF8">
    <property type="entry name" value="UNSATURATED RHAMNOGALACTURONAN HYDROLASE (EUROFUNG)"/>
    <property type="match status" value="1"/>
</dbReference>
<dbReference type="InterPro" id="IPR012341">
    <property type="entry name" value="6hp_glycosidase-like_sf"/>
</dbReference>
<protein>
    <submittedName>
        <fullName evidence="2">Glycoside hydrolase family 88 protein</fullName>
    </submittedName>
</protein>
<proteinExistence type="predicted"/>
<dbReference type="PANTHER" id="PTHR33886">
    <property type="entry name" value="UNSATURATED RHAMNOGALACTURONAN HYDROLASE (EUROFUNG)"/>
    <property type="match status" value="1"/>
</dbReference>
<organism evidence="2 3">
    <name type="scientific">Paenibacillus terricola</name>
    <dbReference type="NCBI Taxonomy" id="2763503"/>
    <lineage>
        <taxon>Bacteria</taxon>
        <taxon>Bacillati</taxon>
        <taxon>Bacillota</taxon>
        <taxon>Bacilli</taxon>
        <taxon>Bacillales</taxon>
        <taxon>Paenibacillaceae</taxon>
        <taxon>Paenibacillus</taxon>
    </lineage>
</organism>
<evidence type="ECO:0000313" key="3">
    <source>
        <dbReference type="Proteomes" id="UP000609346"/>
    </source>
</evidence>
<gene>
    <name evidence="2" type="ORF">H8B09_01595</name>
</gene>
<dbReference type="InterPro" id="IPR052043">
    <property type="entry name" value="PolySaccharide_Degr_Enz"/>
</dbReference>
<keyword evidence="3" id="KW-1185">Reference proteome</keyword>
<dbReference type="SUPFAM" id="SSF48208">
    <property type="entry name" value="Six-hairpin glycosidases"/>
    <property type="match status" value="1"/>
</dbReference>
<accession>A0ABR8MN42</accession>
<dbReference type="InterPro" id="IPR010905">
    <property type="entry name" value="Glyco_hydro_88"/>
</dbReference>
<dbReference type="Pfam" id="PF07470">
    <property type="entry name" value="Glyco_hydro_88"/>
    <property type="match status" value="1"/>
</dbReference>
<comment type="caution">
    <text evidence="2">The sequence shown here is derived from an EMBL/GenBank/DDBJ whole genome shotgun (WGS) entry which is preliminary data.</text>
</comment>
<reference evidence="2 3" key="1">
    <citation type="submission" date="2020-09" db="EMBL/GenBank/DDBJ databases">
        <title>Paenibacillus sp. strain PR3 16S rRNA gene Genome sequencing and assembly.</title>
        <authorList>
            <person name="Kim J."/>
        </authorList>
    </citation>
    <scope>NUCLEOTIDE SEQUENCE [LARGE SCALE GENOMIC DNA]</scope>
    <source>
        <strain evidence="2 3">PR3</strain>
    </source>
</reference>
<dbReference type="Gene3D" id="1.50.10.10">
    <property type="match status" value="1"/>
</dbReference>
<dbReference type="Proteomes" id="UP000609346">
    <property type="component" value="Unassembled WGS sequence"/>
</dbReference>
<evidence type="ECO:0000313" key="2">
    <source>
        <dbReference type="EMBL" id="MBD3917432.1"/>
    </source>
</evidence>
<evidence type="ECO:0000256" key="1">
    <source>
        <dbReference type="ARBA" id="ARBA00022801"/>
    </source>
</evidence>
<dbReference type="GO" id="GO:0016787">
    <property type="term" value="F:hydrolase activity"/>
    <property type="evidence" value="ECO:0007669"/>
    <property type="project" value="UniProtKB-KW"/>
</dbReference>
<dbReference type="EMBL" id="JACXZA010000001">
    <property type="protein sequence ID" value="MBD3917432.1"/>
    <property type="molecule type" value="Genomic_DNA"/>
</dbReference>
<keyword evidence="1 2" id="KW-0378">Hydrolase</keyword>
<sequence length="760" mass="85726">MKYFEDHESIAHRAAGDDKLILSAVAGRFAGAHPKLPPVYRAYDEGGFPRGEDYRYDMNMAAIWPEMADGQHVYIWCKVWSDNDSELPFFVSCYSPLRVFVNGTSRFASNLNDDVFPDRKMYFRTALRQGWNDIVLECVSTGTGCGAIFGTGSVKGFPMNAIHPLPERAGAAGWAYSEPQQTAWQAVPGAEEWPNIEAQLLAQNVDQDQEQSFRWHPQREWSAEQLAAGCFARLYGSGEQVAGRKALAWAALHIDNAANEPITLSGMHQGPFTLFVDGAAAFRTQLDEGAWYVELSLGFGRHELVIQSHCSDSGEQWGFTAELLNGGEGTRLERPYLVAGMPEDEVWLYRGLYDASSSCPEAADVARIDYCSGDEQGDASFWRIDRPDTFVRPYLENGMFGRWNYPLGVTLYGMMGAGEAVGNPHFTDYAIDHIEQCAAMHTYAMKDTQRWGSPAVNHQLSLIDSLDDCGSFGAAMLEANKRRPVRGAEESAAHIAHYITHVQDRTSDGALYRTRGTTDFMQQTMWYDDLYMSTPFLTKYYELTGNISYLDDAASQFLLYKQRMFMPERGIMHHVYDYKFDKPNGVPWGRGNGWVLFSLTELLAVMPQEHRLRPELLMFFRELCEGYLRLQDEQGLWHQVLTDPTSYAEASCTSMFIYSFTRGVRFGWLTEPERYAAAALRGWNGLARHCIDRHGNVYGVCRGSGYSFAAHYYRDQLSWQLNDTHGIGIVLLAGVETMKLREYLQNVSTMRRSEAASASI</sequence>
<dbReference type="RefSeq" id="WP_191201726.1">
    <property type="nucleotide sequence ID" value="NZ_JACXZA010000001.1"/>
</dbReference>
<dbReference type="InterPro" id="IPR008928">
    <property type="entry name" value="6-hairpin_glycosidase_sf"/>
</dbReference>